<dbReference type="EMBL" id="CACRXK020001919">
    <property type="protein sequence ID" value="CAB3991801.1"/>
    <property type="molecule type" value="Genomic_DNA"/>
</dbReference>
<dbReference type="Proteomes" id="UP001152795">
    <property type="component" value="Unassembled WGS sequence"/>
</dbReference>
<protein>
    <submittedName>
        <fullName evidence="1">Uncharacterized protein</fullName>
    </submittedName>
</protein>
<evidence type="ECO:0000313" key="2">
    <source>
        <dbReference type="Proteomes" id="UP001152795"/>
    </source>
</evidence>
<dbReference type="OrthoDB" id="8065733at2759"/>
<name>A0A6S7H6N0_PARCT</name>
<proteinExistence type="predicted"/>
<comment type="caution">
    <text evidence="1">The sequence shown here is derived from an EMBL/GenBank/DDBJ whole genome shotgun (WGS) entry which is preliminary data.</text>
</comment>
<sequence>MGRWIKLLRYMKCHCMQSLAVRGYDIKIECINAEKGILTCLPNPKIVELKRQNPRLGEVSLCEEKTISARMPVHIMLGVSDFQRIRTSGNLILGTNPDTDPGAEFTMLGLTVFGGKQNGMQPVKNFLLHPAQKEFEKLCNLDVLGVADPIDKQVESTEIMNEAAFELHKWHSNCPAVKSTNNANENETTYAKTFVGNVSSNETKILGLPWNKKTDAMTINFETCIEVKKPVTKRKVIGAINSVYDILGWSSPIIITAKIIFAEICLLKKHWDEPLLG</sequence>
<keyword evidence="2" id="KW-1185">Reference proteome</keyword>
<dbReference type="Pfam" id="PF05380">
    <property type="entry name" value="Peptidase_A17"/>
    <property type="match status" value="1"/>
</dbReference>
<evidence type="ECO:0000313" key="1">
    <source>
        <dbReference type="EMBL" id="CAB3991801.1"/>
    </source>
</evidence>
<accession>A0A6S7H6N0</accession>
<reference evidence="1" key="1">
    <citation type="submission" date="2020-04" db="EMBL/GenBank/DDBJ databases">
        <authorList>
            <person name="Alioto T."/>
            <person name="Alioto T."/>
            <person name="Gomez Garrido J."/>
        </authorList>
    </citation>
    <scope>NUCLEOTIDE SEQUENCE</scope>
    <source>
        <strain evidence="1">A484AB</strain>
    </source>
</reference>
<dbReference type="AlphaFoldDB" id="A0A6S7H6N0"/>
<gene>
    <name evidence="1" type="ORF">PACLA_8A083859</name>
</gene>
<dbReference type="PANTHER" id="PTHR47331:SF1">
    <property type="entry name" value="GAG-LIKE PROTEIN"/>
    <property type="match status" value="1"/>
</dbReference>
<dbReference type="PANTHER" id="PTHR47331">
    <property type="entry name" value="PHD-TYPE DOMAIN-CONTAINING PROTEIN"/>
    <property type="match status" value="1"/>
</dbReference>
<dbReference type="InterPro" id="IPR008042">
    <property type="entry name" value="Retrotrans_Pao"/>
</dbReference>
<organism evidence="1 2">
    <name type="scientific">Paramuricea clavata</name>
    <name type="common">Red gorgonian</name>
    <name type="synonym">Violescent sea-whip</name>
    <dbReference type="NCBI Taxonomy" id="317549"/>
    <lineage>
        <taxon>Eukaryota</taxon>
        <taxon>Metazoa</taxon>
        <taxon>Cnidaria</taxon>
        <taxon>Anthozoa</taxon>
        <taxon>Octocorallia</taxon>
        <taxon>Malacalcyonacea</taxon>
        <taxon>Plexauridae</taxon>
        <taxon>Paramuricea</taxon>
    </lineage>
</organism>